<organism evidence="3 4">
    <name type="scientific">Drosophila virilis</name>
    <name type="common">Fruit fly</name>
    <dbReference type="NCBI Taxonomy" id="7244"/>
    <lineage>
        <taxon>Eukaryota</taxon>
        <taxon>Metazoa</taxon>
        <taxon>Ecdysozoa</taxon>
        <taxon>Arthropoda</taxon>
        <taxon>Hexapoda</taxon>
        <taxon>Insecta</taxon>
        <taxon>Pterygota</taxon>
        <taxon>Neoptera</taxon>
        <taxon>Endopterygota</taxon>
        <taxon>Diptera</taxon>
        <taxon>Brachycera</taxon>
        <taxon>Muscomorpha</taxon>
        <taxon>Ephydroidea</taxon>
        <taxon>Drosophilidae</taxon>
        <taxon>Drosophila</taxon>
    </lineage>
</organism>
<dbReference type="KEGG" id="dvi:6631235"/>
<dbReference type="PANTHER" id="PTHR13234:SF68">
    <property type="entry name" value="GH19763P"/>
    <property type="match status" value="1"/>
</dbReference>
<dbReference type="eggNOG" id="KOG3160">
    <property type="taxonomic scope" value="Eukaryota"/>
</dbReference>
<dbReference type="PANTHER" id="PTHR13234">
    <property type="entry name" value="GAMMA-INTERFERON INDUCIBLE LYSOSOMAL THIOL REDUCTASE GILT"/>
    <property type="match status" value="1"/>
</dbReference>
<evidence type="ECO:0000256" key="2">
    <source>
        <dbReference type="ARBA" id="ARBA00023180"/>
    </source>
</evidence>
<protein>
    <submittedName>
        <fullName evidence="3">Uncharacterized protein</fullName>
    </submittedName>
</protein>
<dbReference type="Gene3D" id="3.40.30.10">
    <property type="entry name" value="Glutaredoxin"/>
    <property type="match status" value="1"/>
</dbReference>
<accession>B4LZE9</accession>
<dbReference type="AlphaFoldDB" id="B4LZE9"/>
<keyword evidence="4" id="KW-1185">Reference proteome</keyword>
<evidence type="ECO:0000313" key="4">
    <source>
        <dbReference type="Proteomes" id="UP000008792"/>
    </source>
</evidence>
<evidence type="ECO:0000256" key="1">
    <source>
        <dbReference type="ARBA" id="ARBA00005679"/>
    </source>
</evidence>
<dbReference type="SMR" id="B4LZE9"/>
<dbReference type="Proteomes" id="UP000008792">
    <property type="component" value="Unassembled WGS sequence"/>
</dbReference>
<keyword evidence="2" id="KW-0325">Glycoprotein</keyword>
<dbReference type="EMBL" id="CH940650">
    <property type="protein sequence ID" value="EDW68184.2"/>
    <property type="molecule type" value="Genomic_DNA"/>
</dbReference>
<dbReference type="HOGENOM" id="CLU_066886_2_2_1"/>
<name>B4LZE9_DROVI</name>
<sequence length="229" mass="25582">MRISVLENSFANSQVYSGCKMSKLITAFCILVLLISCILADESPRQKRQAAKLHITLLYESLCPDSKNFMRQLGPVHQELEPYIDIELVPFGKSASKQSGALFHCQHGPAECEGNRLQSCVISSTQNQAAQVKFVVCQMFASNHANADKCASQAGLLTDVEYCMKTPTGTKLQLDAELITNRYRPSFVPTIVYNRVFNQQLQDQSLRNFRATVCYLLHQQIALPATVCQ</sequence>
<evidence type="ECO:0000313" key="3">
    <source>
        <dbReference type="EMBL" id="EDW68184.2"/>
    </source>
</evidence>
<dbReference type="GO" id="GO:0016671">
    <property type="term" value="F:oxidoreductase activity, acting on a sulfur group of donors, disulfide as acceptor"/>
    <property type="evidence" value="ECO:0007669"/>
    <property type="project" value="InterPro"/>
</dbReference>
<reference evidence="3 4" key="1">
    <citation type="journal article" date="2007" name="Nature">
        <title>Evolution of genes and genomes on the Drosophila phylogeny.</title>
        <authorList>
            <consortium name="Drosophila 12 Genomes Consortium"/>
            <person name="Clark A.G."/>
            <person name="Eisen M.B."/>
            <person name="Smith D.R."/>
            <person name="Bergman C.M."/>
            <person name="Oliver B."/>
            <person name="Markow T.A."/>
            <person name="Kaufman T.C."/>
            <person name="Kellis M."/>
            <person name="Gelbart W."/>
            <person name="Iyer V.N."/>
            <person name="Pollard D.A."/>
            <person name="Sackton T.B."/>
            <person name="Larracuente A.M."/>
            <person name="Singh N.D."/>
            <person name="Abad J.P."/>
            <person name="Abt D.N."/>
            <person name="Adryan B."/>
            <person name="Aguade M."/>
            <person name="Akashi H."/>
            <person name="Anderson W.W."/>
            <person name="Aquadro C.F."/>
            <person name="Ardell D.H."/>
            <person name="Arguello R."/>
            <person name="Artieri C.G."/>
            <person name="Barbash D.A."/>
            <person name="Barker D."/>
            <person name="Barsanti P."/>
            <person name="Batterham P."/>
            <person name="Batzoglou S."/>
            <person name="Begun D."/>
            <person name="Bhutkar A."/>
            <person name="Blanco E."/>
            <person name="Bosak S.A."/>
            <person name="Bradley R.K."/>
            <person name="Brand A.D."/>
            <person name="Brent M.R."/>
            <person name="Brooks A.N."/>
            <person name="Brown R.H."/>
            <person name="Butlin R.K."/>
            <person name="Caggese C."/>
            <person name="Calvi B.R."/>
            <person name="Bernardo de Carvalho A."/>
            <person name="Caspi A."/>
            <person name="Castrezana S."/>
            <person name="Celniker S.E."/>
            <person name="Chang J.L."/>
            <person name="Chapple C."/>
            <person name="Chatterji S."/>
            <person name="Chinwalla A."/>
            <person name="Civetta A."/>
            <person name="Clifton S.W."/>
            <person name="Comeron J.M."/>
            <person name="Costello J.C."/>
            <person name="Coyne J.A."/>
            <person name="Daub J."/>
            <person name="David R.G."/>
            <person name="Delcher A.L."/>
            <person name="Delehaunty K."/>
            <person name="Do C.B."/>
            <person name="Ebling H."/>
            <person name="Edwards K."/>
            <person name="Eickbush T."/>
            <person name="Evans J.D."/>
            <person name="Filipski A."/>
            <person name="Findeiss S."/>
            <person name="Freyhult E."/>
            <person name="Fulton L."/>
            <person name="Fulton R."/>
            <person name="Garcia A.C."/>
            <person name="Gardiner A."/>
            <person name="Garfield D.A."/>
            <person name="Garvin B.E."/>
            <person name="Gibson G."/>
            <person name="Gilbert D."/>
            <person name="Gnerre S."/>
            <person name="Godfrey J."/>
            <person name="Good R."/>
            <person name="Gotea V."/>
            <person name="Gravely B."/>
            <person name="Greenberg A.J."/>
            <person name="Griffiths-Jones S."/>
            <person name="Gross S."/>
            <person name="Guigo R."/>
            <person name="Gustafson E.A."/>
            <person name="Haerty W."/>
            <person name="Hahn M.W."/>
            <person name="Halligan D.L."/>
            <person name="Halpern A.L."/>
            <person name="Halter G.M."/>
            <person name="Han M.V."/>
            <person name="Heger A."/>
            <person name="Hillier L."/>
            <person name="Hinrichs A.S."/>
            <person name="Holmes I."/>
            <person name="Hoskins R.A."/>
            <person name="Hubisz M.J."/>
            <person name="Hultmark D."/>
            <person name="Huntley M.A."/>
            <person name="Jaffe D.B."/>
            <person name="Jagadeeshan S."/>
            <person name="Jeck W.R."/>
            <person name="Johnson J."/>
            <person name="Jones C.D."/>
            <person name="Jordan W.C."/>
            <person name="Karpen G.H."/>
            <person name="Kataoka E."/>
            <person name="Keightley P.D."/>
            <person name="Kheradpour P."/>
            <person name="Kirkness E.F."/>
            <person name="Koerich L.B."/>
            <person name="Kristiansen K."/>
            <person name="Kudrna D."/>
            <person name="Kulathinal R.J."/>
            <person name="Kumar S."/>
            <person name="Kwok R."/>
            <person name="Lander E."/>
            <person name="Langley C.H."/>
            <person name="Lapoint R."/>
            <person name="Lazzaro B.P."/>
            <person name="Lee S.J."/>
            <person name="Levesque L."/>
            <person name="Li R."/>
            <person name="Lin C.F."/>
            <person name="Lin M.F."/>
            <person name="Lindblad-Toh K."/>
            <person name="Llopart A."/>
            <person name="Long M."/>
            <person name="Low L."/>
            <person name="Lozovsky E."/>
            <person name="Lu J."/>
            <person name="Luo M."/>
            <person name="Machado C.A."/>
            <person name="Makalowski W."/>
            <person name="Marzo M."/>
            <person name="Matsuda M."/>
            <person name="Matzkin L."/>
            <person name="McAllister B."/>
            <person name="McBride C.S."/>
            <person name="McKernan B."/>
            <person name="McKernan K."/>
            <person name="Mendez-Lago M."/>
            <person name="Minx P."/>
            <person name="Mollenhauer M.U."/>
            <person name="Montooth K."/>
            <person name="Mount S.M."/>
            <person name="Mu X."/>
            <person name="Myers E."/>
            <person name="Negre B."/>
            <person name="Newfeld S."/>
            <person name="Nielsen R."/>
            <person name="Noor M.A."/>
            <person name="O'Grady P."/>
            <person name="Pachter L."/>
            <person name="Papaceit M."/>
            <person name="Parisi M.J."/>
            <person name="Parisi M."/>
            <person name="Parts L."/>
            <person name="Pedersen J.S."/>
            <person name="Pesole G."/>
            <person name="Phillippy A.M."/>
            <person name="Ponting C.P."/>
            <person name="Pop M."/>
            <person name="Porcelli D."/>
            <person name="Powell J.R."/>
            <person name="Prohaska S."/>
            <person name="Pruitt K."/>
            <person name="Puig M."/>
            <person name="Quesneville H."/>
            <person name="Ram K.R."/>
            <person name="Rand D."/>
            <person name="Rasmussen M.D."/>
            <person name="Reed L.K."/>
            <person name="Reenan R."/>
            <person name="Reily A."/>
            <person name="Remington K.A."/>
            <person name="Rieger T.T."/>
            <person name="Ritchie M.G."/>
            <person name="Robin C."/>
            <person name="Rogers Y.H."/>
            <person name="Rohde C."/>
            <person name="Rozas J."/>
            <person name="Rubenfield M.J."/>
            <person name="Ruiz A."/>
            <person name="Russo S."/>
            <person name="Salzberg S.L."/>
            <person name="Sanchez-Gracia A."/>
            <person name="Saranga D.J."/>
            <person name="Sato H."/>
            <person name="Schaeffer S.W."/>
            <person name="Schatz M.C."/>
            <person name="Schlenke T."/>
            <person name="Schwartz R."/>
            <person name="Segarra C."/>
            <person name="Singh R.S."/>
            <person name="Sirot L."/>
            <person name="Sirota M."/>
            <person name="Sisneros N.B."/>
            <person name="Smith C.D."/>
            <person name="Smith T.F."/>
            <person name="Spieth J."/>
            <person name="Stage D.E."/>
            <person name="Stark A."/>
            <person name="Stephan W."/>
            <person name="Strausberg R.L."/>
            <person name="Strempel S."/>
            <person name="Sturgill D."/>
            <person name="Sutton G."/>
            <person name="Sutton G.G."/>
            <person name="Tao W."/>
            <person name="Teichmann S."/>
            <person name="Tobari Y.N."/>
            <person name="Tomimura Y."/>
            <person name="Tsolas J.M."/>
            <person name="Valente V.L."/>
            <person name="Venter E."/>
            <person name="Venter J.C."/>
            <person name="Vicario S."/>
            <person name="Vieira F.G."/>
            <person name="Vilella A.J."/>
            <person name="Villasante A."/>
            <person name="Walenz B."/>
            <person name="Wang J."/>
            <person name="Wasserman M."/>
            <person name="Watts T."/>
            <person name="Wilson D."/>
            <person name="Wilson R.K."/>
            <person name="Wing R.A."/>
            <person name="Wolfner M.F."/>
            <person name="Wong A."/>
            <person name="Wong G.K."/>
            <person name="Wu C.I."/>
            <person name="Wu G."/>
            <person name="Yamamoto D."/>
            <person name="Yang H.P."/>
            <person name="Yang S.P."/>
            <person name="Yorke J.A."/>
            <person name="Yoshida K."/>
            <person name="Zdobnov E."/>
            <person name="Zhang P."/>
            <person name="Zhang Y."/>
            <person name="Zimin A.V."/>
            <person name="Baldwin J."/>
            <person name="Abdouelleil A."/>
            <person name="Abdulkadir J."/>
            <person name="Abebe A."/>
            <person name="Abera B."/>
            <person name="Abreu J."/>
            <person name="Acer S.C."/>
            <person name="Aftuck L."/>
            <person name="Alexander A."/>
            <person name="An P."/>
            <person name="Anderson E."/>
            <person name="Anderson S."/>
            <person name="Arachi H."/>
            <person name="Azer M."/>
            <person name="Bachantsang P."/>
            <person name="Barry A."/>
            <person name="Bayul T."/>
            <person name="Berlin A."/>
            <person name="Bessette D."/>
            <person name="Bloom T."/>
            <person name="Blye J."/>
            <person name="Boguslavskiy L."/>
            <person name="Bonnet C."/>
            <person name="Boukhgalter B."/>
            <person name="Bourzgui I."/>
            <person name="Brown A."/>
            <person name="Cahill P."/>
            <person name="Channer S."/>
            <person name="Cheshatsang Y."/>
            <person name="Chuda L."/>
            <person name="Citroen M."/>
            <person name="Collymore A."/>
            <person name="Cooke P."/>
            <person name="Costello M."/>
            <person name="D'Aco K."/>
            <person name="Daza R."/>
            <person name="De Haan G."/>
            <person name="DeGray S."/>
            <person name="DeMaso C."/>
            <person name="Dhargay N."/>
            <person name="Dooley K."/>
            <person name="Dooley E."/>
            <person name="Doricent M."/>
            <person name="Dorje P."/>
            <person name="Dorjee K."/>
            <person name="Dupes A."/>
            <person name="Elong R."/>
            <person name="Falk J."/>
            <person name="Farina A."/>
            <person name="Faro S."/>
            <person name="Ferguson D."/>
            <person name="Fisher S."/>
            <person name="Foley C.D."/>
            <person name="Franke A."/>
            <person name="Friedrich D."/>
            <person name="Gadbois L."/>
            <person name="Gearin G."/>
            <person name="Gearin C.R."/>
            <person name="Giannoukos G."/>
            <person name="Goode T."/>
            <person name="Graham J."/>
            <person name="Grandbois E."/>
            <person name="Grewal S."/>
            <person name="Gyaltsen K."/>
            <person name="Hafez N."/>
            <person name="Hagos B."/>
            <person name="Hall J."/>
            <person name="Henson C."/>
            <person name="Hollinger A."/>
            <person name="Honan T."/>
            <person name="Huard M.D."/>
            <person name="Hughes L."/>
            <person name="Hurhula B."/>
            <person name="Husby M.E."/>
            <person name="Kamat A."/>
            <person name="Kanga B."/>
            <person name="Kashin S."/>
            <person name="Khazanovich D."/>
            <person name="Kisner P."/>
            <person name="Lance K."/>
            <person name="Lara M."/>
            <person name="Lee W."/>
            <person name="Lennon N."/>
            <person name="Letendre F."/>
            <person name="LeVine R."/>
            <person name="Lipovsky A."/>
            <person name="Liu X."/>
            <person name="Liu J."/>
            <person name="Liu S."/>
            <person name="Lokyitsang T."/>
            <person name="Lokyitsang Y."/>
            <person name="Lubonja R."/>
            <person name="Lui A."/>
            <person name="MacDonald P."/>
            <person name="Magnisalis V."/>
            <person name="Maru K."/>
            <person name="Matthews C."/>
            <person name="McCusker W."/>
            <person name="McDonough S."/>
            <person name="Mehta T."/>
            <person name="Meldrim J."/>
            <person name="Meneus L."/>
            <person name="Mihai O."/>
            <person name="Mihalev A."/>
            <person name="Mihova T."/>
            <person name="Mittelman R."/>
            <person name="Mlenga V."/>
            <person name="Montmayeur A."/>
            <person name="Mulrain L."/>
            <person name="Navidi A."/>
            <person name="Naylor J."/>
            <person name="Negash T."/>
            <person name="Nguyen T."/>
            <person name="Nguyen N."/>
            <person name="Nicol R."/>
            <person name="Norbu C."/>
            <person name="Norbu N."/>
            <person name="Novod N."/>
            <person name="O'Neill B."/>
            <person name="Osman S."/>
            <person name="Markiewicz E."/>
            <person name="Oyono O.L."/>
            <person name="Patti C."/>
            <person name="Phunkhang P."/>
            <person name="Pierre F."/>
            <person name="Priest M."/>
            <person name="Raghuraman S."/>
            <person name="Rege F."/>
            <person name="Reyes R."/>
            <person name="Rise C."/>
            <person name="Rogov P."/>
            <person name="Ross K."/>
            <person name="Ryan E."/>
            <person name="Settipalli S."/>
            <person name="Shea T."/>
            <person name="Sherpa N."/>
            <person name="Shi L."/>
            <person name="Shih D."/>
            <person name="Sparrow T."/>
            <person name="Spaulding J."/>
            <person name="Stalker J."/>
            <person name="Stange-Thomann N."/>
            <person name="Stavropoulos S."/>
            <person name="Stone C."/>
            <person name="Strader C."/>
            <person name="Tesfaye S."/>
            <person name="Thomson T."/>
            <person name="Thoulutsang Y."/>
            <person name="Thoulutsang D."/>
            <person name="Topham K."/>
            <person name="Topping I."/>
            <person name="Tsamla T."/>
            <person name="Vassiliev H."/>
            <person name="Vo A."/>
            <person name="Wangchuk T."/>
            <person name="Wangdi T."/>
            <person name="Weiand M."/>
            <person name="Wilkinson J."/>
            <person name="Wilson A."/>
            <person name="Yadav S."/>
            <person name="Young G."/>
            <person name="Yu Q."/>
            <person name="Zembek L."/>
            <person name="Zhong D."/>
            <person name="Zimmer A."/>
            <person name="Zwirko Z."/>
            <person name="Jaffe D.B."/>
            <person name="Alvarez P."/>
            <person name="Brockman W."/>
            <person name="Butler J."/>
            <person name="Chin C."/>
            <person name="Gnerre S."/>
            <person name="Grabherr M."/>
            <person name="Kleber M."/>
            <person name="Mauceli E."/>
            <person name="MacCallum I."/>
        </authorList>
    </citation>
    <scope>NUCLEOTIDE SEQUENCE [LARGE SCALE GENOMIC DNA]</scope>
    <source>
        <strain evidence="4">Tucson 15010-1051.87</strain>
    </source>
</reference>
<dbReference type="OrthoDB" id="958254at2759"/>
<comment type="similarity">
    <text evidence="1">Belongs to the GILT family.</text>
</comment>
<proteinExistence type="inferred from homology"/>
<dbReference type="InParanoid" id="B4LZE9"/>
<gene>
    <name evidence="3" type="primary">Dvir\GJ24579</name>
    <name evidence="3" type="ORF">Dvir_GJ24579</name>
</gene>
<dbReference type="Pfam" id="PF03227">
    <property type="entry name" value="GILT"/>
    <property type="match status" value="1"/>
</dbReference>
<dbReference type="InterPro" id="IPR004911">
    <property type="entry name" value="Interferon-induced_GILT"/>
</dbReference>